<gene>
    <name evidence="1" type="ORF">METZ01_LOCUS369981</name>
</gene>
<sequence length="208" mass="24377">MNNLQAIFFDFDGVIADSVHIKTEAFEKLYKPYGKNIVNLVRKHHLEHGGISRYEKIRYYHENYLKKRINEAEINNLADIYSTFVCNAVIDSQFIPGVIDLLNKIYQKIELFVISATPHDEINKIVEKKGIKKYFKLVCGSPKKKATWIDYILKTYNISNKRSLFIGDMMADYLAAEHSSVRFIARVDDKERNIFLDYPLENRFLRAD</sequence>
<evidence type="ECO:0008006" key="2">
    <source>
        <dbReference type="Google" id="ProtNLM"/>
    </source>
</evidence>
<dbReference type="PANTHER" id="PTHR43434:SF1">
    <property type="entry name" value="PHOSPHOGLYCOLATE PHOSPHATASE"/>
    <property type="match status" value="1"/>
</dbReference>
<dbReference type="Gene3D" id="3.40.50.1000">
    <property type="entry name" value="HAD superfamily/HAD-like"/>
    <property type="match status" value="1"/>
</dbReference>
<dbReference type="InterPro" id="IPR023214">
    <property type="entry name" value="HAD_sf"/>
</dbReference>
<dbReference type="GO" id="GO:0008967">
    <property type="term" value="F:phosphoglycolate phosphatase activity"/>
    <property type="evidence" value="ECO:0007669"/>
    <property type="project" value="TreeGrafter"/>
</dbReference>
<dbReference type="InterPro" id="IPR023198">
    <property type="entry name" value="PGP-like_dom2"/>
</dbReference>
<dbReference type="InterPro" id="IPR036412">
    <property type="entry name" value="HAD-like_sf"/>
</dbReference>
<dbReference type="SFLD" id="SFLDG01129">
    <property type="entry name" value="C1.5:_HAD__Beta-PGM__Phosphata"/>
    <property type="match status" value="1"/>
</dbReference>
<dbReference type="GO" id="GO:0006281">
    <property type="term" value="P:DNA repair"/>
    <property type="evidence" value="ECO:0007669"/>
    <property type="project" value="TreeGrafter"/>
</dbReference>
<name>A0A382T6L3_9ZZZZ</name>
<reference evidence="1" key="1">
    <citation type="submission" date="2018-05" db="EMBL/GenBank/DDBJ databases">
        <authorList>
            <person name="Lanie J.A."/>
            <person name="Ng W.-L."/>
            <person name="Kazmierczak K.M."/>
            <person name="Andrzejewski T.M."/>
            <person name="Davidsen T.M."/>
            <person name="Wayne K.J."/>
            <person name="Tettelin H."/>
            <person name="Glass J.I."/>
            <person name="Rusch D."/>
            <person name="Podicherti R."/>
            <person name="Tsui H.-C.T."/>
            <person name="Winkler M.E."/>
        </authorList>
    </citation>
    <scope>NUCLEOTIDE SEQUENCE</scope>
</reference>
<dbReference type="Pfam" id="PF13419">
    <property type="entry name" value="HAD_2"/>
    <property type="match status" value="1"/>
</dbReference>
<dbReference type="PANTHER" id="PTHR43434">
    <property type="entry name" value="PHOSPHOGLYCOLATE PHOSPHATASE"/>
    <property type="match status" value="1"/>
</dbReference>
<dbReference type="AlphaFoldDB" id="A0A382T6L3"/>
<organism evidence="1">
    <name type="scientific">marine metagenome</name>
    <dbReference type="NCBI Taxonomy" id="408172"/>
    <lineage>
        <taxon>unclassified sequences</taxon>
        <taxon>metagenomes</taxon>
        <taxon>ecological metagenomes</taxon>
    </lineage>
</organism>
<dbReference type="SFLD" id="SFLDS00003">
    <property type="entry name" value="Haloacid_Dehalogenase"/>
    <property type="match status" value="1"/>
</dbReference>
<evidence type="ECO:0000313" key="1">
    <source>
        <dbReference type="EMBL" id="SVD17127.1"/>
    </source>
</evidence>
<dbReference type="Gene3D" id="1.10.150.240">
    <property type="entry name" value="Putative phosphatase, domain 2"/>
    <property type="match status" value="1"/>
</dbReference>
<dbReference type="GO" id="GO:0005829">
    <property type="term" value="C:cytosol"/>
    <property type="evidence" value="ECO:0007669"/>
    <property type="project" value="TreeGrafter"/>
</dbReference>
<dbReference type="InterPro" id="IPR041492">
    <property type="entry name" value="HAD_2"/>
</dbReference>
<proteinExistence type="predicted"/>
<dbReference type="EMBL" id="UINC01133912">
    <property type="protein sequence ID" value="SVD17127.1"/>
    <property type="molecule type" value="Genomic_DNA"/>
</dbReference>
<dbReference type="SUPFAM" id="SSF56784">
    <property type="entry name" value="HAD-like"/>
    <property type="match status" value="1"/>
</dbReference>
<protein>
    <recommendedName>
        <fullName evidence="2">Haloacid dehalogenase-like hydrolase</fullName>
    </recommendedName>
</protein>
<dbReference type="InterPro" id="IPR050155">
    <property type="entry name" value="HAD-like_hydrolase_sf"/>
</dbReference>
<accession>A0A382T6L3</accession>
<feature type="non-terminal residue" evidence="1">
    <location>
        <position position="208"/>
    </location>
</feature>